<dbReference type="RefSeq" id="WP_226762536.1">
    <property type="nucleotide sequence ID" value="NZ_JAJAWG010000001.1"/>
</dbReference>
<dbReference type="PANTHER" id="PTHR43477:SF1">
    <property type="entry name" value="DIHYDROANTICAPSIN 7-DEHYDROGENASE"/>
    <property type="match status" value="1"/>
</dbReference>
<dbReference type="SUPFAM" id="SSF51735">
    <property type="entry name" value="NAD(P)-binding Rossmann-fold domains"/>
    <property type="match status" value="1"/>
</dbReference>
<evidence type="ECO:0000313" key="4">
    <source>
        <dbReference type="Proteomes" id="UP001198034"/>
    </source>
</evidence>
<dbReference type="EMBL" id="JAJAWG010000001">
    <property type="protein sequence ID" value="MCB5194704.1"/>
    <property type="molecule type" value="Genomic_DNA"/>
</dbReference>
<reference evidence="3 4" key="1">
    <citation type="submission" date="2021-10" db="EMBL/GenBank/DDBJ databases">
        <authorList>
            <person name="Chen M."/>
        </authorList>
    </citation>
    <scope>NUCLEOTIDE SEQUENCE [LARGE SCALE GENOMIC DNA]</scope>
    <source>
        <strain evidence="3 4">H3-26</strain>
    </source>
</reference>
<proteinExistence type="inferred from homology"/>
<comment type="similarity">
    <text evidence="1">Belongs to the short-chain dehydrogenases/reductases (SDR) family.</text>
</comment>
<dbReference type="InterPro" id="IPR051122">
    <property type="entry name" value="SDR_DHRS6-like"/>
</dbReference>
<comment type="caution">
    <text evidence="3">The sequence shown here is derived from an EMBL/GenBank/DDBJ whole genome shotgun (WGS) entry which is preliminary data.</text>
</comment>
<dbReference type="InterPro" id="IPR002347">
    <property type="entry name" value="SDR_fam"/>
</dbReference>
<gene>
    <name evidence="3" type="ORF">LG219_00175</name>
</gene>
<protein>
    <submittedName>
        <fullName evidence="3">SDR family oxidoreductase</fullName>
    </submittedName>
</protein>
<sequence>MSQTIWITGATGAIGAALAHELASLGCRLILSGRNEEKLLSLAAQINGETLVVPGDLSLVPTAEVILQTAQQLNFIPTGFAHCVGSTLIRPLHLTSANDCEALFAQNYFSAFYALKAFVSLQLKTKTPASAVLIGSLVASAGFANHEAIASAKAAVASLAQTAAATYADKGIRVNAVMPGLTRSALSARLTGTPEALARNAKMNPMGLIGEGQDSAALIAFLLSDAARWITGQMIGVDGGHAHLHPLPKIS</sequence>
<accession>A0ABS8BG72</accession>
<dbReference type="InterPro" id="IPR036291">
    <property type="entry name" value="NAD(P)-bd_dom_sf"/>
</dbReference>
<dbReference type="PRINTS" id="PR00081">
    <property type="entry name" value="GDHRDH"/>
</dbReference>
<dbReference type="Pfam" id="PF13561">
    <property type="entry name" value="adh_short_C2"/>
    <property type="match status" value="1"/>
</dbReference>
<dbReference type="CDD" id="cd05233">
    <property type="entry name" value="SDR_c"/>
    <property type="match status" value="1"/>
</dbReference>
<organism evidence="3 4">
    <name type="scientific">Deefgea salmonis</name>
    <dbReference type="NCBI Taxonomy" id="2875502"/>
    <lineage>
        <taxon>Bacteria</taxon>
        <taxon>Pseudomonadati</taxon>
        <taxon>Pseudomonadota</taxon>
        <taxon>Betaproteobacteria</taxon>
        <taxon>Neisseriales</taxon>
        <taxon>Chitinibacteraceae</taxon>
        <taxon>Deefgea</taxon>
    </lineage>
</organism>
<keyword evidence="4" id="KW-1185">Reference proteome</keyword>
<dbReference type="Gene3D" id="3.40.50.720">
    <property type="entry name" value="NAD(P)-binding Rossmann-like Domain"/>
    <property type="match status" value="1"/>
</dbReference>
<keyword evidence="2" id="KW-0560">Oxidoreductase</keyword>
<dbReference type="Proteomes" id="UP001198034">
    <property type="component" value="Unassembled WGS sequence"/>
</dbReference>
<evidence type="ECO:0000256" key="2">
    <source>
        <dbReference type="ARBA" id="ARBA00023002"/>
    </source>
</evidence>
<evidence type="ECO:0000313" key="3">
    <source>
        <dbReference type="EMBL" id="MCB5194704.1"/>
    </source>
</evidence>
<name>A0ABS8BG72_9NEIS</name>
<dbReference type="PANTHER" id="PTHR43477">
    <property type="entry name" value="DIHYDROANTICAPSIN 7-DEHYDROGENASE"/>
    <property type="match status" value="1"/>
</dbReference>
<evidence type="ECO:0000256" key="1">
    <source>
        <dbReference type="ARBA" id="ARBA00006484"/>
    </source>
</evidence>